<gene>
    <name evidence="3" type="ORF">OIU79_012057</name>
</gene>
<dbReference type="PANTHER" id="PTHR38389:SF1">
    <property type="entry name" value="DNA-DIRECTED RNA POLYMERASE SUBUNIT BETA"/>
    <property type="match status" value="1"/>
</dbReference>
<dbReference type="GO" id="GO:0000428">
    <property type="term" value="C:DNA-directed RNA polymerase complex"/>
    <property type="evidence" value="ECO:0007669"/>
    <property type="project" value="UniProtKB-KW"/>
</dbReference>
<feature type="domain" description="DUF7887" evidence="2">
    <location>
        <begin position="64"/>
        <end position="84"/>
    </location>
</feature>
<reference evidence="3" key="2">
    <citation type="journal article" date="2023" name="Int. J. Mol. Sci.">
        <title>De Novo Assembly and Annotation of 11 Diverse Shrub Willow (Salix) Genomes Reveals Novel Gene Organization in Sex-Linked Regions.</title>
        <authorList>
            <person name="Hyden B."/>
            <person name="Feng K."/>
            <person name="Yates T.B."/>
            <person name="Jawdy S."/>
            <person name="Cereghino C."/>
            <person name="Smart L.B."/>
            <person name="Muchero W."/>
        </authorList>
    </citation>
    <scope>NUCLEOTIDE SEQUENCE</scope>
    <source>
        <tissue evidence="3">Shoot tip</tissue>
    </source>
</reference>
<dbReference type="InterPro" id="IPR057209">
    <property type="entry name" value="DUF7887"/>
</dbReference>
<accession>A0A9Q0Q246</accession>
<evidence type="ECO:0000313" key="4">
    <source>
        <dbReference type="Proteomes" id="UP001151532"/>
    </source>
</evidence>
<protein>
    <submittedName>
        <fullName evidence="3">DNA-DIRECTED RNA polymerase SUBUNIT BETA</fullName>
    </submittedName>
</protein>
<reference evidence="3" key="1">
    <citation type="submission" date="2022-11" db="EMBL/GenBank/DDBJ databases">
        <authorList>
            <person name="Hyden B.L."/>
            <person name="Feng K."/>
            <person name="Yates T."/>
            <person name="Jawdy S."/>
            <person name="Smart L.B."/>
            <person name="Muchero W."/>
        </authorList>
    </citation>
    <scope>NUCLEOTIDE SEQUENCE</scope>
    <source>
        <tissue evidence="3">Shoot tip</tissue>
    </source>
</reference>
<name>A0A9Q0Q246_SALPP</name>
<keyword evidence="3" id="KW-0240">DNA-directed RNA polymerase</keyword>
<feature type="domain" description="DUF7887" evidence="2">
    <location>
        <begin position="100"/>
        <end position="139"/>
    </location>
</feature>
<keyword evidence="4" id="KW-1185">Reference proteome</keyword>
<evidence type="ECO:0000313" key="3">
    <source>
        <dbReference type="EMBL" id="KAJ6698682.1"/>
    </source>
</evidence>
<dbReference type="OrthoDB" id="1937164at2759"/>
<keyword evidence="1" id="KW-1133">Transmembrane helix</keyword>
<keyword evidence="3" id="KW-0804">Transcription</keyword>
<dbReference type="Pfam" id="PF25397">
    <property type="entry name" value="DUF7887"/>
    <property type="match status" value="2"/>
</dbReference>
<comment type="caution">
    <text evidence="3">The sequence shown here is derived from an EMBL/GenBank/DDBJ whole genome shotgun (WGS) entry which is preliminary data.</text>
</comment>
<evidence type="ECO:0000259" key="2">
    <source>
        <dbReference type="Pfam" id="PF25397"/>
    </source>
</evidence>
<keyword evidence="1" id="KW-0812">Transmembrane</keyword>
<sequence length="142" mass="15813">MLNVIAREMVAIKRSFLLINLELSHHVYPEKNGRKCLTTTSAKKKESSENPRSQEQPLFPLRAPKNLLSQSAVAVFGLGFIDAGEAISTSPMKCHFKCRYSGDWSRIGVVSKESEDLLKVAAFVVIPLCVFLIFSISKKEQA</sequence>
<evidence type="ECO:0000256" key="1">
    <source>
        <dbReference type="SAM" id="Phobius"/>
    </source>
</evidence>
<proteinExistence type="predicted"/>
<dbReference type="PANTHER" id="PTHR38389">
    <property type="entry name" value="DNA-DIRECTED RNA POLYMERASE SUBUNIT BETA"/>
    <property type="match status" value="1"/>
</dbReference>
<dbReference type="AlphaFoldDB" id="A0A9Q0Q246"/>
<keyword evidence="1" id="KW-0472">Membrane</keyword>
<dbReference type="EMBL" id="JAPFFK010000017">
    <property type="protein sequence ID" value="KAJ6698682.1"/>
    <property type="molecule type" value="Genomic_DNA"/>
</dbReference>
<dbReference type="Proteomes" id="UP001151532">
    <property type="component" value="Chromosome 6"/>
</dbReference>
<feature type="transmembrane region" description="Helical" evidence="1">
    <location>
        <begin position="117"/>
        <end position="136"/>
    </location>
</feature>
<organism evidence="3 4">
    <name type="scientific">Salix purpurea</name>
    <name type="common">Purple osier willow</name>
    <dbReference type="NCBI Taxonomy" id="77065"/>
    <lineage>
        <taxon>Eukaryota</taxon>
        <taxon>Viridiplantae</taxon>
        <taxon>Streptophyta</taxon>
        <taxon>Embryophyta</taxon>
        <taxon>Tracheophyta</taxon>
        <taxon>Spermatophyta</taxon>
        <taxon>Magnoliopsida</taxon>
        <taxon>eudicotyledons</taxon>
        <taxon>Gunneridae</taxon>
        <taxon>Pentapetalae</taxon>
        <taxon>rosids</taxon>
        <taxon>fabids</taxon>
        <taxon>Malpighiales</taxon>
        <taxon>Salicaceae</taxon>
        <taxon>Saliceae</taxon>
        <taxon>Salix</taxon>
    </lineage>
</organism>